<dbReference type="CDD" id="cd00887">
    <property type="entry name" value="MoeA"/>
    <property type="match status" value="1"/>
</dbReference>
<keyword evidence="6" id="KW-0479">Metal-binding</keyword>
<dbReference type="RefSeq" id="WP_079715923.1">
    <property type="nucleotide sequence ID" value="NZ_FUYS01000002.1"/>
</dbReference>
<dbReference type="Gene3D" id="2.170.190.11">
    <property type="entry name" value="Molybdopterin biosynthesis moea protein, domain 3"/>
    <property type="match status" value="1"/>
</dbReference>
<organism evidence="8 9">
    <name type="scientific">Parapedobacter luteus</name>
    <dbReference type="NCBI Taxonomy" id="623280"/>
    <lineage>
        <taxon>Bacteria</taxon>
        <taxon>Pseudomonadati</taxon>
        <taxon>Bacteroidota</taxon>
        <taxon>Sphingobacteriia</taxon>
        <taxon>Sphingobacteriales</taxon>
        <taxon>Sphingobacteriaceae</taxon>
        <taxon>Parapedobacter</taxon>
    </lineage>
</organism>
<comment type="pathway">
    <text evidence="2 6">Cofactor biosynthesis; molybdopterin biosynthesis.</text>
</comment>
<keyword evidence="6" id="KW-0460">Magnesium</keyword>
<proteinExistence type="inferred from homology"/>
<dbReference type="InterPro" id="IPR036688">
    <property type="entry name" value="MoeA_C_domain_IV_sf"/>
</dbReference>
<accession>A0A1T5B180</accession>
<dbReference type="EMBL" id="FUYS01000002">
    <property type="protein sequence ID" value="SKB40982.1"/>
    <property type="molecule type" value="Genomic_DNA"/>
</dbReference>
<dbReference type="GO" id="GO:0046872">
    <property type="term" value="F:metal ion binding"/>
    <property type="evidence" value="ECO:0007669"/>
    <property type="project" value="UniProtKB-UniRule"/>
</dbReference>
<dbReference type="GO" id="GO:0005829">
    <property type="term" value="C:cytosol"/>
    <property type="evidence" value="ECO:0007669"/>
    <property type="project" value="TreeGrafter"/>
</dbReference>
<dbReference type="UniPathway" id="UPA00344"/>
<name>A0A1T5B180_9SPHI</name>
<dbReference type="STRING" id="623280.SAMN05660226_01255"/>
<dbReference type="SUPFAM" id="SSF63867">
    <property type="entry name" value="MoeA C-terminal domain-like"/>
    <property type="match status" value="1"/>
</dbReference>
<keyword evidence="9" id="KW-1185">Reference proteome</keyword>
<dbReference type="InterPro" id="IPR036135">
    <property type="entry name" value="MoeA_linker/N_sf"/>
</dbReference>
<dbReference type="EC" id="2.10.1.1" evidence="6"/>
<dbReference type="AlphaFoldDB" id="A0A1T5B180"/>
<keyword evidence="4 6" id="KW-0501">Molybdenum cofactor biosynthesis</keyword>
<evidence type="ECO:0000313" key="8">
    <source>
        <dbReference type="EMBL" id="SKB40982.1"/>
    </source>
</evidence>
<sequence length="400" mass="43343">MSDQIISVSEAKTILAHQNFHAKTACKALPEAVGRVLAENVCAQVDVPAFDQSSMDGYAFAYNEWKPRDPLVVIREVPAGMADRIAIGQGQAARIFTGAPLPEGADTVVMQERAEVIGGQLHINQADIKRGDHVRIRGAEINAGEVALAHGTPLSAAAVGFLAGVGCDRVTVYEPPVVALIITGDELKQPGETLSHGQVYEASSSMLRAALAQMGITDVSVQYTADTFEATAEALAIALQVSDVVLLTGGVSVGEYDFVVRAAKHCGITQLFHRVKQRPGKPLFAGRKNNKPVFGLPGNPSSVLTCFYQYVWPVLRRLTGHNDLLTVLQVPLAAAYKKNNQLTHFLKGLYRDGYVAILPAQESYRMRTFAVANCFVVLDETERHYEANEKVDIHLLPHYG</sequence>
<dbReference type="InterPro" id="IPR001453">
    <property type="entry name" value="MoaB/Mog_dom"/>
</dbReference>
<dbReference type="SMART" id="SM00852">
    <property type="entry name" value="MoCF_biosynth"/>
    <property type="match status" value="1"/>
</dbReference>
<dbReference type="Pfam" id="PF03453">
    <property type="entry name" value="MoeA_N"/>
    <property type="match status" value="1"/>
</dbReference>
<evidence type="ECO:0000256" key="3">
    <source>
        <dbReference type="ARBA" id="ARBA00010763"/>
    </source>
</evidence>
<evidence type="ECO:0000256" key="1">
    <source>
        <dbReference type="ARBA" id="ARBA00002901"/>
    </source>
</evidence>
<comment type="similarity">
    <text evidence="3 6">Belongs to the MoeA family.</text>
</comment>
<dbReference type="OrthoDB" id="9804758at2"/>
<evidence type="ECO:0000256" key="6">
    <source>
        <dbReference type="RuleBase" id="RU365090"/>
    </source>
</evidence>
<dbReference type="NCBIfam" id="TIGR00177">
    <property type="entry name" value="molyb_syn"/>
    <property type="match status" value="1"/>
</dbReference>
<comment type="catalytic activity">
    <reaction evidence="5">
        <text>adenylyl-molybdopterin + molybdate = Mo-molybdopterin + AMP + H(+)</text>
        <dbReference type="Rhea" id="RHEA:35047"/>
        <dbReference type="ChEBI" id="CHEBI:15378"/>
        <dbReference type="ChEBI" id="CHEBI:36264"/>
        <dbReference type="ChEBI" id="CHEBI:62727"/>
        <dbReference type="ChEBI" id="CHEBI:71302"/>
        <dbReference type="ChEBI" id="CHEBI:456215"/>
        <dbReference type="EC" id="2.10.1.1"/>
    </reaction>
</comment>
<dbReference type="NCBIfam" id="NF045515">
    <property type="entry name" value="Glp_gephyrin"/>
    <property type="match status" value="1"/>
</dbReference>
<keyword evidence="6 8" id="KW-0808">Transferase</keyword>
<dbReference type="Pfam" id="PF03454">
    <property type="entry name" value="MoeA_C"/>
    <property type="match status" value="1"/>
</dbReference>
<dbReference type="GO" id="GO:0006777">
    <property type="term" value="P:Mo-molybdopterin cofactor biosynthetic process"/>
    <property type="evidence" value="ECO:0007669"/>
    <property type="project" value="UniProtKB-UniRule"/>
</dbReference>
<dbReference type="PANTHER" id="PTHR10192:SF5">
    <property type="entry name" value="GEPHYRIN"/>
    <property type="match status" value="1"/>
</dbReference>
<evidence type="ECO:0000256" key="2">
    <source>
        <dbReference type="ARBA" id="ARBA00005046"/>
    </source>
</evidence>
<dbReference type="Proteomes" id="UP000190541">
    <property type="component" value="Unassembled WGS sequence"/>
</dbReference>
<evidence type="ECO:0000256" key="5">
    <source>
        <dbReference type="ARBA" id="ARBA00047317"/>
    </source>
</evidence>
<dbReference type="PANTHER" id="PTHR10192">
    <property type="entry name" value="MOLYBDOPTERIN BIOSYNTHESIS PROTEIN"/>
    <property type="match status" value="1"/>
</dbReference>
<dbReference type="InterPro" id="IPR005111">
    <property type="entry name" value="MoeA_C_domain_IV"/>
</dbReference>
<dbReference type="InterPro" id="IPR038987">
    <property type="entry name" value="MoeA-like"/>
</dbReference>
<dbReference type="InterPro" id="IPR005110">
    <property type="entry name" value="MoeA_linker/N"/>
</dbReference>
<reference evidence="8 9" key="1">
    <citation type="submission" date="2017-02" db="EMBL/GenBank/DDBJ databases">
        <authorList>
            <person name="Peterson S.W."/>
        </authorList>
    </citation>
    <scope>NUCLEOTIDE SEQUENCE [LARGE SCALE GENOMIC DNA]</scope>
    <source>
        <strain evidence="8 9">DSM 22899</strain>
    </source>
</reference>
<dbReference type="SUPFAM" id="SSF53218">
    <property type="entry name" value="Molybdenum cofactor biosynthesis proteins"/>
    <property type="match status" value="1"/>
</dbReference>
<feature type="domain" description="MoaB/Mog" evidence="7">
    <location>
        <begin position="179"/>
        <end position="317"/>
    </location>
</feature>
<evidence type="ECO:0000313" key="9">
    <source>
        <dbReference type="Proteomes" id="UP000190541"/>
    </source>
</evidence>
<dbReference type="Gene3D" id="2.40.340.10">
    <property type="entry name" value="MoeA, C-terminal, domain IV"/>
    <property type="match status" value="1"/>
</dbReference>
<dbReference type="Gene3D" id="3.90.105.10">
    <property type="entry name" value="Molybdopterin biosynthesis moea protein, domain 2"/>
    <property type="match status" value="1"/>
</dbReference>
<dbReference type="Pfam" id="PF00994">
    <property type="entry name" value="MoCF_biosynth"/>
    <property type="match status" value="1"/>
</dbReference>
<comment type="function">
    <text evidence="1 6">Catalyzes the insertion of molybdate into adenylated molybdopterin with the concomitant release of AMP.</text>
</comment>
<evidence type="ECO:0000256" key="4">
    <source>
        <dbReference type="ARBA" id="ARBA00023150"/>
    </source>
</evidence>
<dbReference type="SUPFAM" id="SSF63882">
    <property type="entry name" value="MoeA N-terminal region -like"/>
    <property type="match status" value="1"/>
</dbReference>
<gene>
    <name evidence="8" type="ORF">SAMN05660226_01255</name>
</gene>
<dbReference type="InterPro" id="IPR036425">
    <property type="entry name" value="MoaB/Mog-like_dom_sf"/>
</dbReference>
<dbReference type="GO" id="GO:0061599">
    <property type="term" value="F:molybdopterin molybdotransferase activity"/>
    <property type="evidence" value="ECO:0007669"/>
    <property type="project" value="UniProtKB-UniRule"/>
</dbReference>
<protein>
    <recommendedName>
        <fullName evidence="6">Molybdopterin molybdenumtransferase</fullName>
        <ecNumber evidence="6">2.10.1.1</ecNumber>
    </recommendedName>
</protein>
<comment type="cofactor">
    <cofactor evidence="6">
        <name>Mg(2+)</name>
        <dbReference type="ChEBI" id="CHEBI:18420"/>
    </cofactor>
</comment>
<dbReference type="Gene3D" id="3.40.980.10">
    <property type="entry name" value="MoaB/Mog-like domain"/>
    <property type="match status" value="1"/>
</dbReference>
<evidence type="ECO:0000259" key="7">
    <source>
        <dbReference type="SMART" id="SM00852"/>
    </source>
</evidence>
<keyword evidence="6" id="KW-0500">Molybdenum</keyword>